<evidence type="ECO:0000313" key="2">
    <source>
        <dbReference type="Proteomes" id="UP000253426"/>
    </source>
</evidence>
<dbReference type="AlphaFoldDB" id="A0A366HQN8"/>
<name>A0A366HQN8_9BACT</name>
<evidence type="ECO:0000313" key="1">
    <source>
        <dbReference type="EMBL" id="RBP44514.1"/>
    </source>
</evidence>
<comment type="caution">
    <text evidence="1">The sequence shown here is derived from an EMBL/GenBank/DDBJ whole genome shotgun (WGS) entry which is preliminary data.</text>
</comment>
<accession>A0A366HQN8</accession>
<dbReference type="InterPro" id="IPR046562">
    <property type="entry name" value="DUF6717"/>
</dbReference>
<organism evidence="1 2">
    <name type="scientific">Roseimicrobium gellanilyticum</name>
    <dbReference type="NCBI Taxonomy" id="748857"/>
    <lineage>
        <taxon>Bacteria</taxon>
        <taxon>Pseudomonadati</taxon>
        <taxon>Verrucomicrobiota</taxon>
        <taxon>Verrucomicrobiia</taxon>
        <taxon>Verrucomicrobiales</taxon>
        <taxon>Verrucomicrobiaceae</taxon>
        <taxon>Roseimicrobium</taxon>
    </lineage>
</organism>
<protein>
    <submittedName>
        <fullName evidence="1">Uncharacterized protein</fullName>
    </submittedName>
</protein>
<dbReference type="Pfam" id="PF20475">
    <property type="entry name" value="DUF6717"/>
    <property type="match status" value="1"/>
</dbReference>
<dbReference type="OrthoDB" id="274225at2"/>
<proteinExistence type="predicted"/>
<dbReference type="Proteomes" id="UP000253426">
    <property type="component" value="Unassembled WGS sequence"/>
</dbReference>
<dbReference type="EMBL" id="QNRR01000004">
    <property type="protein sequence ID" value="RBP44514.1"/>
    <property type="molecule type" value="Genomic_DNA"/>
</dbReference>
<dbReference type="RefSeq" id="WP_113958908.1">
    <property type="nucleotide sequence ID" value="NZ_QNRR01000004.1"/>
</dbReference>
<reference evidence="1 2" key="1">
    <citation type="submission" date="2018-06" db="EMBL/GenBank/DDBJ databases">
        <title>Genomic Encyclopedia of Type Strains, Phase IV (KMG-IV): sequencing the most valuable type-strain genomes for metagenomic binning, comparative biology and taxonomic classification.</title>
        <authorList>
            <person name="Goeker M."/>
        </authorList>
    </citation>
    <scope>NUCLEOTIDE SEQUENCE [LARGE SCALE GENOMIC DNA]</scope>
    <source>
        <strain evidence="1 2">DSM 25532</strain>
    </source>
</reference>
<gene>
    <name evidence="1" type="ORF">DES53_104335</name>
</gene>
<keyword evidence="2" id="KW-1185">Reference proteome</keyword>
<sequence length="113" mass="12984">MNSLFVIAPYKYEGIWVFDDPSVGLVQEPFVSGADTILDVLTEDIPNAGEGFRLVFSLDPFPGYTARFVWNRPEFSGNWYTWPERNMEGWLCPALFKYFEDAPKEIYVKASAK</sequence>